<dbReference type="InterPro" id="IPR001844">
    <property type="entry name" value="Cpn60/GroEL"/>
</dbReference>
<evidence type="ECO:0000313" key="3">
    <source>
        <dbReference type="EMBL" id="VDK24491.1"/>
    </source>
</evidence>
<dbReference type="SUPFAM" id="SSF48592">
    <property type="entry name" value="GroEL equatorial domain-like"/>
    <property type="match status" value="1"/>
</dbReference>
<comment type="similarity">
    <text evidence="1">Belongs to the chaperonin (HSP60) family.</text>
</comment>
<dbReference type="GO" id="GO:0005524">
    <property type="term" value="F:ATP binding"/>
    <property type="evidence" value="ECO:0007669"/>
    <property type="project" value="InterPro"/>
</dbReference>
<dbReference type="Proteomes" id="UP000267096">
    <property type="component" value="Unassembled WGS sequence"/>
</dbReference>
<dbReference type="AlphaFoldDB" id="A0A3P6PX58"/>
<dbReference type="PANTHER" id="PTHR45633">
    <property type="entry name" value="60 KDA HEAT SHOCK PROTEIN, MITOCHONDRIAL"/>
    <property type="match status" value="1"/>
</dbReference>
<dbReference type="Gene3D" id="1.10.560.10">
    <property type="entry name" value="GroEL-like equatorial domain"/>
    <property type="match status" value="1"/>
</dbReference>
<name>A0A3P6PX58_ANISI</name>
<proteinExistence type="inferred from homology"/>
<accession>A0A3P6PX58</accession>
<reference evidence="3 4" key="1">
    <citation type="submission" date="2018-11" db="EMBL/GenBank/DDBJ databases">
        <authorList>
            <consortium name="Pathogen Informatics"/>
        </authorList>
    </citation>
    <scope>NUCLEOTIDE SEQUENCE [LARGE SCALE GENOMIC DNA]</scope>
</reference>
<keyword evidence="4" id="KW-1185">Reference proteome</keyword>
<evidence type="ECO:0000256" key="2">
    <source>
        <dbReference type="ARBA" id="ARBA00023186"/>
    </source>
</evidence>
<dbReference type="EMBL" id="UYRR01008769">
    <property type="protein sequence ID" value="VDK24491.1"/>
    <property type="molecule type" value="Genomic_DNA"/>
</dbReference>
<dbReference type="OrthoDB" id="1733909at2759"/>
<dbReference type="InterPro" id="IPR002423">
    <property type="entry name" value="Cpn60/GroEL/TCP-1"/>
</dbReference>
<dbReference type="GO" id="GO:0140662">
    <property type="term" value="F:ATP-dependent protein folding chaperone"/>
    <property type="evidence" value="ECO:0007669"/>
    <property type="project" value="InterPro"/>
</dbReference>
<sequence length="141" mass="14930">MNATRAAIEEGIVPGGGVALLRAAKVLPNLKVANEDQKQGVRIIQRAIREPITTIVRNAGIDASSVIEKVLDNKALDFGYDAMNDKFVNLIDAGIVDPTKVIRQALQDAAGVASLLATTECVVTEEVGEKKAVNPLRAGLE</sequence>
<protein>
    <submittedName>
        <fullName evidence="3">Uncharacterized protein</fullName>
    </submittedName>
</protein>
<gene>
    <name evidence="3" type="ORF">ASIM_LOCUS4789</name>
</gene>
<dbReference type="InterPro" id="IPR027413">
    <property type="entry name" value="GROEL-like_equatorial_sf"/>
</dbReference>
<evidence type="ECO:0000313" key="4">
    <source>
        <dbReference type="Proteomes" id="UP000267096"/>
    </source>
</evidence>
<dbReference type="PROSITE" id="PS00296">
    <property type="entry name" value="CHAPERONINS_CPN60"/>
    <property type="match status" value="1"/>
</dbReference>
<dbReference type="GO" id="GO:0042026">
    <property type="term" value="P:protein refolding"/>
    <property type="evidence" value="ECO:0007669"/>
    <property type="project" value="InterPro"/>
</dbReference>
<dbReference type="Pfam" id="PF00118">
    <property type="entry name" value="Cpn60_TCP1"/>
    <property type="match status" value="1"/>
</dbReference>
<organism evidence="3 4">
    <name type="scientific">Anisakis simplex</name>
    <name type="common">Herring worm</name>
    <dbReference type="NCBI Taxonomy" id="6269"/>
    <lineage>
        <taxon>Eukaryota</taxon>
        <taxon>Metazoa</taxon>
        <taxon>Ecdysozoa</taxon>
        <taxon>Nematoda</taxon>
        <taxon>Chromadorea</taxon>
        <taxon>Rhabditida</taxon>
        <taxon>Spirurina</taxon>
        <taxon>Ascaridomorpha</taxon>
        <taxon>Ascaridoidea</taxon>
        <taxon>Anisakidae</taxon>
        <taxon>Anisakis</taxon>
        <taxon>Anisakis simplex complex</taxon>
    </lineage>
</organism>
<evidence type="ECO:0000256" key="1">
    <source>
        <dbReference type="ARBA" id="ARBA00006607"/>
    </source>
</evidence>
<keyword evidence="2" id="KW-0143">Chaperone</keyword>
<dbReference type="InterPro" id="IPR018370">
    <property type="entry name" value="Chaperonin_Cpn60_CS"/>
</dbReference>